<feature type="region of interest" description="Disordered" evidence="1">
    <location>
        <begin position="1"/>
        <end position="65"/>
    </location>
</feature>
<comment type="caution">
    <text evidence="2">The sequence shown here is derived from an EMBL/GenBank/DDBJ whole genome shotgun (WGS) entry which is preliminary data.</text>
</comment>
<dbReference type="EMBL" id="BSXT01000026">
    <property type="protein sequence ID" value="GMF15163.1"/>
    <property type="molecule type" value="Genomic_DNA"/>
</dbReference>
<keyword evidence="3" id="KW-1185">Reference proteome</keyword>
<protein>
    <submittedName>
        <fullName evidence="2">Unnamed protein product</fullName>
    </submittedName>
</protein>
<evidence type="ECO:0000313" key="3">
    <source>
        <dbReference type="Proteomes" id="UP001165121"/>
    </source>
</evidence>
<accession>A0A9W6THE0</accession>
<evidence type="ECO:0000313" key="2">
    <source>
        <dbReference type="EMBL" id="GMF15163.1"/>
    </source>
</evidence>
<evidence type="ECO:0000256" key="1">
    <source>
        <dbReference type="SAM" id="MobiDB-lite"/>
    </source>
</evidence>
<reference evidence="2" key="1">
    <citation type="submission" date="2023-04" db="EMBL/GenBank/DDBJ databases">
        <title>Phytophthora fragariaefolia NBRC 109709.</title>
        <authorList>
            <person name="Ichikawa N."/>
            <person name="Sato H."/>
            <person name="Tonouchi N."/>
        </authorList>
    </citation>
    <scope>NUCLEOTIDE SEQUENCE</scope>
    <source>
        <strain evidence="2">NBRC 109709</strain>
    </source>
</reference>
<feature type="compositionally biased region" description="Pro residues" evidence="1">
    <location>
        <begin position="104"/>
        <end position="119"/>
    </location>
</feature>
<feature type="compositionally biased region" description="Polar residues" evidence="1">
    <location>
        <begin position="52"/>
        <end position="65"/>
    </location>
</feature>
<sequence length="361" mass="36485">MTRVRSSPPRFTKARASDQPSCPPSLRLRSTTQEEAAARSTFGGPEGLECCSASSGRGRQPQWGSTACFTPLPVVSVSVSSAPVSGIAVSEDSTVLSFSSVPSGPNPPFLPLPRGPAPPSSSTASTASLPSTPVAPSRISPGTKASVPVEIDDDGGSGAGGAASEASDAIDGVFSTPVVSQPRLDGRPTRAASTTAGLRSMAVVENEAVSDALVLGLATPSSTPVAAQAYVASFLAATPDPAESAAVVTAVSAAVVTSASARRRVANNPIPPTRVVATPPSRQVSAPRARAVVTATLSTMPAPRSTAFELVTAIPSLIEGPMPLLRASRKLPDLANPLLEPAFTAPGAQEAWCEILNARIP</sequence>
<organism evidence="2 3">
    <name type="scientific">Phytophthora fragariaefolia</name>
    <dbReference type="NCBI Taxonomy" id="1490495"/>
    <lineage>
        <taxon>Eukaryota</taxon>
        <taxon>Sar</taxon>
        <taxon>Stramenopiles</taxon>
        <taxon>Oomycota</taxon>
        <taxon>Peronosporomycetes</taxon>
        <taxon>Peronosporales</taxon>
        <taxon>Peronosporaceae</taxon>
        <taxon>Phytophthora</taxon>
    </lineage>
</organism>
<gene>
    <name evidence="2" type="ORF">Pfra01_000032300</name>
</gene>
<dbReference type="Proteomes" id="UP001165121">
    <property type="component" value="Unassembled WGS sequence"/>
</dbReference>
<feature type="compositionally biased region" description="Low complexity" evidence="1">
    <location>
        <begin position="120"/>
        <end position="137"/>
    </location>
</feature>
<dbReference type="AlphaFoldDB" id="A0A9W6THE0"/>
<proteinExistence type="predicted"/>
<name>A0A9W6THE0_9STRA</name>
<feature type="region of interest" description="Disordered" evidence="1">
    <location>
        <begin position="97"/>
        <end position="167"/>
    </location>
</feature>